<name>A0A5D4H042_9HYPH</name>
<keyword evidence="1" id="KW-0472">Membrane</keyword>
<dbReference type="PANTHER" id="PTHR38588:SF1">
    <property type="entry name" value="BLL0334 PROTEIN"/>
    <property type="match status" value="1"/>
</dbReference>
<dbReference type="AlphaFoldDB" id="A0A5D4H042"/>
<proteinExistence type="predicted"/>
<feature type="transmembrane region" description="Helical" evidence="1">
    <location>
        <begin position="239"/>
        <end position="256"/>
    </location>
</feature>
<dbReference type="CDD" id="cd05018">
    <property type="entry name" value="CoxG"/>
    <property type="match status" value="1"/>
</dbReference>
<dbReference type="Pfam" id="PF06240">
    <property type="entry name" value="COXG"/>
    <property type="match status" value="1"/>
</dbReference>
<dbReference type="SUPFAM" id="SSF55961">
    <property type="entry name" value="Bet v1-like"/>
    <property type="match status" value="1"/>
</dbReference>
<keyword evidence="3" id="KW-1185">Reference proteome</keyword>
<reference evidence="2 3" key="2">
    <citation type="submission" date="2019-09" db="EMBL/GenBank/DDBJ databases">
        <title>Mesorhizobium sp. MaA-C15 isolated from Microcystis aeruginosa.</title>
        <authorList>
            <person name="Jeong S.E."/>
            <person name="Jin H.M."/>
            <person name="Jeon C.O."/>
        </authorList>
    </citation>
    <scope>NUCLEOTIDE SEQUENCE [LARGE SCALE GENOMIC DNA]</scope>
    <source>
        <strain evidence="2 3">MaA-C15</strain>
    </source>
</reference>
<gene>
    <name evidence="2" type="ORF">FY036_05430</name>
</gene>
<evidence type="ECO:0000256" key="1">
    <source>
        <dbReference type="SAM" id="Phobius"/>
    </source>
</evidence>
<dbReference type="InterPro" id="IPR010419">
    <property type="entry name" value="CO_DH_gsu"/>
</dbReference>
<evidence type="ECO:0000313" key="3">
    <source>
        <dbReference type="Proteomes" id="UP000323258"/>
    </source>
</evidence>
<organism evidence="2 3">
    <name type="scientific">Neoaquamicrobium microcysteis</name>
    <dbReference type="NCBI Taxonomy" id="2682781"/>
    <lineage>
        <taxon>Bacteria</taxon>
        <taxon>Pseudomonadati</taxon>
        <taxon>Pseudomonadota</taxon>
        <taxon>Alphaproteobacteria</taxon>
        <taxon>Hyphomicrobiales</taxon>
        <taxon>Phyllobacteriaceae</taxon>
        <taxon>Neoaquamicrobium</taxon>
    </lineage>
</organism>
<protein>
    <submittedName>
        <fullName evidence="2">Carbon monoxide dehydrogenase subunit G</fullName>
    </submittedName>
</protein>
<dbReference type="PANTHER" id="PTHR38588">
    <property type="entry name" value="BLL0334 PROTEIN"/>
    <property type="match status" value="1"/>
</dbReference>
<reference evidence="2 3" key="1">
    <citation type="submission" date="2019-08" db="EMBL/GenBank/DDBJ databases">
        <authorList>
            <person name="Seo Y.L."/>
        </authorList>
    </citation>
    <scope>NUCLEOTIDE SEQUENCE [LARGE SCALE GENOMIC DNA]</scope>
    <source>
        <strain evidence="2 3">MaA-C15</strain>
    </source>
</reference>
<dbReference type="InterPro" id="IPR023393">
    <property type="entry name" value="START-like_dom_sf"/>
</dbReference>
<accession>A0A5D4H042</accession>
<evidence type="ECO:0000313" key="2">
    <source>
        <dbReference type="EMBL" id="TYR34381.1"/>
    </source>
</evidence>
<sequence length="263" mass="27061">MEMKGQKLIPETREAVWRALNDPNILRSCVPGCQSLEKTSDTEMEAVAAIRVGPVSAKFSGKISLSELNAPVSYRITGEGQGGVAGFAKGSAFVTLDEVDGGTLLSYSVDAQIGGKLAQLGGRLVDATARKLSEAFFDKFATEIRRQYHSEGAAPISAASAGAGAASTVAAQQAGHAPVASQDAHHAVPPAAHPAPAGGSRAGFLVALAMAAIFAFLWLTGLQGGVPAAVSHQALSPEFGSAVQLILIAAVGYLFGRLSERRH</sequence>
<feature type="transmembrane region" description="Helical" evidence="1">
    <location>
        <begin position="202"/>
        <end position="219"/>
    </location>
</feature>
<keyword evidence="1" id="KW-0812">Transmembrane</keyword>
<dbReference type="EMBL" id="VSZS01000056">
    <property type="protein sequence ID" value="TYR34381.1"/>
    <property type="molecule type" value="Genomic_DNA"/>
</dbReference>
<dbReference type="Proteomes" id="UP000323258">
    <property type="component" value="Unassembled WGS sequence"/>
</dbReference>
<dbReference type="OrthoDB" id="9787428at2"/>
<dbReference type="Gene3D" id="3.30.530.20">
    <property type="match status" value="1"/>
</dbReference>
<comment type="caution">
    <text evidence="2">The sequence shown here is derived from an EMBL/GenBank/DDBJ whole genome shotgun (WGS) entry which is preliminary data.</text>
</comment>
<keyword evidence="1" id="KW-1133">Transmembrane helix</keyword>